<evidence type="ECO:0000313" key="12">
    <source>
        <dbReference type="Proteomes" id="UP000507470"/>
    </source>
</evidence>
<feature type="region of interest" description="Disordered" evidence="9">
    <location>
        <begin position="332"/>
        <end position="354"/>
    </location>
</feature>
<dbReference type="Proteomes" id="UP000507470">
    <property type="component" value="Unassembled WGS sequence"/>
</dbReference>
<evidence type="ECO:0000256" key="7">
    <source>
        <dbReference type="ARBA" id="ARBA00023136"/>
    </source>
</evidence>
<keyword evidence="10" id="KW-0732">Signal</keyword>
<keyword evidence="6 8" id="KW-1133">Transmembrane helix</keyword>
<dbReference type="PANTHER" id="PTHR11101">
    <property type="entry name" value="PHOSPHATE TRANSPORTER"/>
    <property type="match status" value="1"/>
</dbReference>
<dbReference type="GO" id="GO:0005315">
    <property type="term" value="F:phosphate transmembrane transporter activity"/>
    <property type="evidence" value="ECO:0007669"/>
    <property type="project" value="InterPro"/>
</dbReference>
<dbReference type="InterPro" id="IPR001204">
    <property type="entry name" value="Phos_transporter"/>
</dbReference>
<protein>
    <recommendedName>
        <fullName evidence="8">Phosphate transporter</fullName>
    </recommendedName>
</protein>
<feature type="transmembrane region" description="Helical" evidence="8">
    <location>
        <begin position="88"/>
        <end position="107"/>
    </location>
</feature>
<accession>A0A6J8BN82</accession>
<feature type="compositionally biased region" description="Polar residues" evidence="9">
    <location>
        <begin position="332"/>
        <end position="353"/>
    </location>
</feature>
<comment type="function">
    <text evidence="8">Sodium-phosphate symporter.</text>
</comment>
<evidence type="ECO:0000256" key="8">
    <source>
        <dbReference type="RuleBase" id="RU363058"/>
    </source>
</evidence>
<keyword evidence="3 8" id="KW-0813">Transport</keyword>
<feature type="signal peptide" evidence="10">
    <location>
        <begin position="1"/>
        <end position="24"/>
    </location>
</feature>
<dbReference type="EMBL" id="CACVKT020003438">
    <property type="protein sequence ID" value="CAC5383707.1"/>
    <property type="molecule type" value="Genomic_DNA"/>
</dbReference>
<dbReference type="GO" id="GO:0035435">
    <property type="term" value="P:phosphate ion transmembrane transport"/>
    <property type="evidence" value="ECO:0007669"/>
    <property type="project" value="TreeGrafter"/>
</dbReference>
<keyword evidence="4 8" id="KW-0592">Phosphate transport</keyword>
<reference evidence="11 12" key="1">
    <citation type="submission" date="2020-06" db="EMBL/GenBank/DDBJ databases">
        <authorList>
            <person name="Li R."/>
            <person name="Bekaert M."/>
        </authorList>
    </citation>
    <scope>NUCLEOTIDE SEQUENCE [LARGE SCALE GENOMIC DNA]</scope>
    <source>
        <strain evidence="12">wild</strain>
    </source>
</reference>
<evidence type="ECO:0000256" key="3">
    <source>
        <dbReference type="ARBA" id="ARBA00022448"/>
    </source>
</evidence>
<name>A0A6J8BN82_MYTCO</name>
<comment type="subcellular location">
    <subcellularLocation>
        <location evidence="1 8">Membrane</location>
        <topology evidence="1 8">Multi-pass membrane protein</topology>
    </subcellularLocation>
</comment>
<evidence type="ECO:0000313" key="11">
    <source>
        <dbReference type="EMBL" id="CAC5383707.1"/>
    </source>
</evidence>
<proteinExistence type="inferred from homology"/>
<feature type="transmembrane region" description="Helical" evidence="8">
    <location>
        <begin position="509"/>
        <end position="531"/>
    </location>
</feature>
<dbReference type="GO" id="GO:0016020">
    <property type="term" value="C:membrane"/>
    <property type="evidence" value="ECO:0007669"/>
    <property type="project" value="UniProtKB-SubCell"/>
</dbReference>
<evidence type="ECO:0000256" key="4">
    <source>
        <dbReference type="ARBA" id="ARBA00022592"/>
    </source>
</evidence>
<feature type="transmembrane region" description="Helical" evidence="8">
    <location>
        <begin position="42"/>
        <end position="61"/>
    </location>
</feature>
<keyword evidence="5 8" id="KW-0812">Transmembrane</keyword>
<feature type="transmembrane region" description="Helical" evidence="8">
    <location>
        <begin position="473"/>
        <end position="497"/>
    </location>
</feature>
<feature type="transmembrane region" description="Helical" evidence="8">
    <location>
        <begin position="421"/>
        <end position="439"/>
    </location>
</feature>
<evidence type="ECO:0000256" key="10">
    <source>
        <dbReference type="SAM" id="SignalP"/>
    </source>
</evidence>
<dbReference type="Pfam" id="PF01384">
    <property type="entry name" value="PHO4"/>
    <property type="match status" value="1"/>
</dbReference>
<comment type="similarity">
    <text evidence="2 8">Belongs to the inorganic phosphate transporter (PiT) (TC 2.A.20) family.</text>
</comment>
<evidence type="ECO:0000256" key="9">
    <source>
        <dbReference type="SAM" id="MobiDB-lite"/>
    </source>
</evidence>
<dbReference type="OrthoDB" id="260807at2759"/>
<feature type="transmembrane region" description="Helical" evidence="8">
    <location>
        <begin position="184"/>
        <end position="204"/>
    </location>
</feature>
<keyword evidence="12" id="KW-1185">Reference proteome</keyword>
<dbReference type="AlphaFoldDB" id="A0A6J8BN82"/>
<evidence type="ECO:0000256" key="5">
    <source>
        <dbReference type="ARBA" id="ARBA00022692"/>
    </source>
</evidence>
<feature type="chain" id="PRO_5026752089" description="Phosphate transporter" evidence="10">
    <location>
        <begin position="25"/>
        <end position="532"/>
    </location>
</feature>
<sequence>MTTEFYFGLAFAVILALCTGANNAANFCGVVYGIKSMSFRKIYVILFLARVIGVIIMSFQLSELKTSSTMASSCVDYNITKDELMEKGIVVIAGSSVWLMICTLQGIPVSLTSSIIGAELGYLVTKNGISNINWPHFLKTFIVLGSIGLIFLTFFTTIVTYHIFSKTVYEVQQLTKNKREYRWWISYLLEFTVLSAMFVFITYTPSSLINFEKQPLYNILPPMGRVTLGLLIFFVWQKSRKLMMKGKGLYSRFIISFITRCFQFHQVNICTGSCKGNCDSFKTSQSLLEVDEERLTQNKKEKSCSLNVCVINMYCSWNQYIMHQSKFKQTNVEGEEQSGASNKEQNKTANDGITTKCDGRSTIKDESIRVRQWFIRLTQTVVVFSCIAYGGHDVSNAVGSVFEMIKLTNQSELIRDEGKSIVVLLLGFIVISLGVWYFGKIVMKSVKKLTRFNDNAIDGFCVEMSTVFTIFTYSHLFMVPVSITYCKVVAMAAVGIVNKRFNWSLFKKILICWLLTIPVTGLISGLIWKIMF</sequence>
<feature type="transmembrane region" description="Helical" evidence="8">
    <location>
        <begin position="216"/>
        <end position="236"/>
    </location>
</feature>
<organism evidence="11 12">
    <name type="scientific">Mytilus coruscus</name>
    <name type="common">Sea mussel</name>
    <dbReference type="NCBI Taxonomy" id="42192"/>
    <lineage>
        <taxon>Eukaryota</taxon>
        <taxon>Metazoa</taxon>
        <taxon>Spiralia</taxon>
        <taxon>Lophotrochozoa</taxon>
        <taxon>Mollusca</taxon>
        <taxon>Bivalvia</taxon>
        <taxon>Autobranchia</taxon>
        <taxon>Pteriomorphia</taxon>
        <taxon>Mytilida</taxon>
        <taxon>Mytiloidea</taxon>
        <taxon>Mytilidae</taxon>
        <taxon>Mytilinae</taxon>
        <taxon>Mytilus</taxon>
    </lineage>
</organism>
<evidence type="ECO:0000256" key="1">
    <source>
        <dbReference type="ARBA" id="ARBA00004141"/>
    </source>
</evidence>
<keyword evidence="7 8" id="KW-0472">Membrane</keyword>
<gene>
    <name evidence="11" type="ORF">MCOR_19427</name>
</gene>
<feature type="transmembrane region" description="Helical" evidence="8">
    <location>
        <begin position="141"/>
        <end position="164"/>
    </location>
</feature>
<evidence type="ECO:0000256" key="6">
    <source>
        <dbReference type="ARBA" id="ARBA00022989"/>
    </source>
</evidence>
<dbReference type="PANTHER" id="PTHR11101:SF80">
    <property type="entry name" value="PHOSPHATE TRANSPORTER"/>
    <property type="match status" value="1"/>
</dbReference>
<evidence type="ECO:0000256" key="2">
    <source>
        <dbReference type="ARBA" id="ARBA00009916"/>
    </source>
</evidence>